<feature type="compositionally biased region" description="Basic and acidic residues" evidence="1">
    <location>
        <begin position="50"/>
        <end position="61"/>
    </location>
</feature>
<dbReference type="AlphaFoldDB" id="A0A6J4T6I1"/>
<feature type="non-terminal residue" evidence="2">
    <location>
        <position position="61"/>
    </location>
</feature>
<accession>A0A6J4T6I1</accession>
<dbReference type="EMBL" id="CADCVU010000182">
    <property type="protein sequence ID" value="CAA9514808.1"/>
    <property type="molecule type" value="Genomic_DNA"/>
</dbReference>
<feature type="compositionally biased region" description="Basic residues" evidence="1">
    <location>
        <begin position="15"/>
        <end position="29"/>
    </location>
</feature>
<protein>
    <submittedName>
        <fullName evidence="2">Uncharacterized protein</fullName>
    </submittedName>
</protein>
<evidence type="ECO:0000256" key="1">
    <source>
        <dbReference type="SAM" id="MobiDB-lite"/>
    </source>
</evidence>
<proteinExistence type="predicted"/>
<evidence type="ECO:0000313" key="2">
    <source>
        <dbReference type="EMBL" id="CAA9514808.1"/>
    </source>
</evidence>
<name>A0A6J4T6I1_9ACTN</name>
<feature type="non-terminal residue" evidence="2">
    <location>
        <position position="1"/>
    </location>
</feature>
<reference evidence="2" key="1">
    <citation type="submission" date="2020-02" db="EMBL/GenBank/DDBJ databases">
        <authorList>
            <person name="Meier V. D."/>
        </authorList>
    </citation>
    <scope>NUCLEOTIDE SEQUENCE</scope>
    <source>
        <strain evidence="2">AVDCRST_MAG45</strain>
    </source>
</reference>
<feature type="region of interest" description="Disordered" evidence="1">
    <location>
        <begin position="1"/>
        <end position="61"/>
    </location>
</feature>
<sequence>EPLRHPPRRPLCARPGRRGAQRPRVRRAQPRACPRPEHVGAPRGGLPPRSLRESVAPHDQV</sequence>
<organism evidence="2">
    <name type="scientific">uncultured Solirubrobacterales bacterium</name>
    <dbReference type="NCBI Taxonomy" id="768556"/>
    <lineage>
        <taxon>Bacteria</taxon>
        <taxon>Bacillati</taxon>
        <taxon>Actinomycetota</taxon>
        <taxon>Thermoleophilia</taxon>
        <taxon>Solirubrobacterales</taxon>
        <taxon>environmental samples</taxon>
    </lineage>
</organism>
<gene>
    <name evidence="2" type="ORF">AVDCRST_MAG45-2140</name>
</gene>